<dbReference type="CDD" id="cd00840">
    <property type="entry name" value="MPP_Mre11_N"/>
    <property type="match status" value="1"/>
</dbReference>
<dbReference type="SUPFAM" id="SSF56300">
    <property type="entry name" value="Metallo-dependent phosphatases"/>
    <property type="match status" value="1"/>
</dbReference>
<reference evidence="7" key="1">
    <citation type="submission" date="2020-10" db="EMBL/GenBank/DDBJ databases">
        <title>Taxonomic study of unclassified bacteria belonging to the class Ktedonobacteria.</title>
        <authorList>
            <person name="Yabe S."/>
            <person name="Wang C.M."/>
            <person name="Zheng Y."/>
            <person name="Sakai Y."/>
            <person name="Cavaletti L."/>
            <person name="Monciardini P."/>
            <person name="Donadio S."/>
        </authorList>
    </citation>
    <scope>NUCLEOTIDE SEQUENCE</scope>
    <source>
        <strain evidence="7">SOSP1-1</strain>
    </source>
</reference>
<dbReference type="InterPro" id="IPR029052">
    <property type="entry name" value="Metallo-depent_PP-like"/>
</dbReference>
<dbReference type="AlphaFoldDB" id="A0A8J3MQ73"/>
<evidence type="ECO:0000256" key="1">
    <source>
        <dbReference type="ARBA" id="ARBA00010555"/>
    </source>
</evidence>
<dbReference type="GO" id="GO:0004527">
    <property type="term" value="F:exonuclease activity"/>
    <property type="evidence" value="ECO:0007669"/>
    <property type="project" value="UniProtKB-KW"/>
</dbReference>
<dbReference type="InterPro" id="IPR041796">
    <property type="entry name" value="Mre11_N"/>
</dbReference>
<dbReference type="RefSeq" id="WP_220193958.1">
    <property type="nucleotide sequence ID" value="NZ_BNJF01000001.1"/>
</dbReference>
<keyword evidence="5" id="KW-0269">Exonuclease</keyword>
<dbReference type="InterPro" id="IPR050535">
    <property type="entry name" value="DNA_Repair-Maintenance_Comp"/>
</dbReference>
<name>A0A8J3MQ73_9CHLR</name>
<accession>A0A8J3MQ73</accession>
<protein>
    <recommendedName>
        <fullName evidence="2">Nuclease SbcCD subunit D</fullName>
    </recommendedName>
</protein>
<evidence type="ECO:0000313" key="7">
    <source>
        <dbReference type="EMBL" id="GHO44577.1"/>
    </source>
</evidence>
<dbReference type="PANTHER" id="PTHR30337:SF0">
    <property type="entry name" value="NUCLEASE SBCCD SUBUNIT D"/>
    <property type="match status" value="1"/>
</dbReference>
<evidence type="ECO:0000256" key="3">
    <source>
        <dbReference type="ARBA" id="ARBA00022722"/>
    </source>
</evidence>
<dbReference type="InterPro" id="IPR004843">
    <property type="entry name" value="Calcineurin-like_PHP"/>
</dbReference>
<evidence type="ECO:0000256" key="5">
    <source>
        <dbReference type="ARBA" id="ARBA00022839"/>
    </source>
</evidence>
<dbReference type="PANTHER" id="PTHR30337">
    <property type="entry name" value="COMPONENT OF ATP-DEPENDENT DSDNA EXONUCLEASE"/>
    <property type="match status" value="1"/>
</dbReference>
<dbReference type="Pfam" id="PF00149">
    <property type="entry name" value="Metallophos"/>
    <property type="match status" value="1"/>
</dbReference>
<keyword evidence="3" id="KW-0540">Nuclease</keyword>
<comment type="similarity">
    <text evidence="1">Belongs to the SbcD family.</text>
</comment>
<keyword evidence="8" id="KW-1185">Reference proteome</keyword>
<organism evidence="7 8">
    <name type="scientific">Ktedonospora formicarum</name>
    <dbReference type="NCBI Taxonomy" id="2778364"/>
    <lineage>
        <taxon>Bacteria</taxon>
        <taxon>Bacillati</taxon>
        <taxon>Chloroflexota</taxon>
        <taxon>Ktedonobacteria</taxon>
        <taxon>Ktedonobacterales</taxon>
        <taxon>Ktedonobacteraceae</taxon>
        <taxon>Ktedonospora</taxon>
    </lineage>
</organism>
<gene>
    <name evidence="7" type="ORF">KSX_27400</name>
</gene>
<feature type="domain" description="Calcineurin-like phosphoesterase" evidence="6">
    <location>
        <begin position="5"/>
        <end position="222"/>
    </location>
</feature>
<evidence type="ECO:0000259" key="6">
    <source>
        <dbReference type="Pfam" id="PF00149"/>
    </source>
</evidence>
<dbReference type="EMBL" id="BNJF01000001">
    <property type="protein sequence ID" value="GHO44577.1"/>
    <property type="molecule type" value="Genomic_DNA"/>
</dbReference>
<proteinExistence type="inferred from homology"/>
<dbReference type="Gene3D" id="3.60.21.10">
    <property type="match status" value="1"/>
</dbReference>
<dbReference type="Proteomes" id="UP000612362">
    <property type="component" value="Unassembled WGS sequence"/>
</dbReference>
<evidence type="ECO:0000313" key="8">
    <source>
        <dbReference type="Proteomes" id="UP000612362"/>
    </source>
</evidence>
<keyword evidence="4" id="KW-0378">Hydrolase</keyword>
<comment type="caution">
    <text evidence="7">The sequence shown here is derived from an EMBL/GenBank/DDBJ whole genome shotgun (WGS) entry which is preliminary data.</text>
</comment>
<sequence>MRASFIHCADTHLGYEQYGVRERFNDFTLTFWEITSEAIERKVNFVVIAGDLFNKRAIDAMTLIHAIEGLKKLKDAGIPVIAIEGNHDRSYYRDGTSWLQFLCYQGYLVLLHPRMEDGMPLLEPWDQQSMLGGYIDLLDGRLRVYGIHWLGSSTGRALEGLSQALDTSRAGEDASGIEYRLLTMHTGIDGMVARIQGLPSMAQFQTLRGQVDYLALGHIHKPYEFEGWIYNPGSTETCSAEEAQWEDRGYYYVEIDTEEPERINVEQSECVHHATRLRSHRRPFVRHEIRVDGLNEPDAIYARLESYCREVSGEYAQAEKPPVVQVSLSGTLAFDAGSLDIPRMEEMVREYFHPLHARIDNHTNDQDYEPDEGDLDGRDRSVWHELERQIFEELLARDNRFLPAKEQWGGVLADIKAQALRKEDPAEIAQFLRDKRTSLLVGDGISKA</sequence>
<evidence type="ECO:0000256" key="4">
    <source>
        <dbReference type="ARBA" id="ARBA00022801"/>
    </source>
</evidence>
<evidence type="ECO:0000256" key="2">
    <source>
        <dbReference type="ARBA" id="ARBA00013365"/>
    </source>
</evidence>